<dbReference type="Proteomes" id="UP000049077">
    <property type="component" value="Unassembled WGS sequence"/>
</dbReference>
<dbReference type="EMBL" id="CCJV01000063">
    <property type="protein sequence ID" value="CDT16401.1"/>
    <property type="molecule type" value="Genomic_DNA"/>
</dbReference>
<evidence type="ECO:0000313" key="3">
    <source>
        <dbReference type="EMBL" id="CDT17719.1"/>
    </source>
</evidence>
<dbReference type="OrthoDB" id="6211339at2"/>
<dbReference type="Pfam" id="PF04392">
    <property type="entry name" value="ABC_sub_bind"/>
    <property type="match status" value="1"/>
</dbReference>
<dbReference type="EMBL" id="CCJX01000066">
    <property type="protein sequence ID" value="CDT17719.1"/>
    <property type="molecule type" value="Genomic_DNA"/>
</dbReference>
<evidence type="ECO:0000313" key="5">
    <source>
        <dbReference type="Proteomes" id="UP000049495"/>
    </source>
</evidence>
<dbReference type="InterPro" id="IPR007487">
    <property type="entry name" value="ABC_transpt-TYRBP-like"/>
</dbReference>
<keyword evidence="1" id="KW-0732">Signal</keyword>
<protein>
    <submittedName>
        <fullName evidence="2">Uncharacterized protein</fullName>
    </submittedName>
</protein>
<reference evidence="2 4" key="2">
    <citation type="submission" date="2014-06" db="EMBL/GenBank/DDBJ databases">
        <authorList>
            <person name="Le Roux F."/>
        </authorList>
    </citation>
    <scope>NUCLEOTIDE SEQUENCE</scope>
    <source>
        <strain evidence="3 4">J5-4</strain>
        <strain evidence="2">J5-5</strain>
    </source>
</reference>
<gene>
    <name evidence="3" type="ORF">VCR4J5_1580030</name>
    <name evidence="2" type="ORF">VCR5J5_1550030</name>
</gene>
<organism evidence="2 5">
    <name type="scientific">Vibrio crassostreae</name>
    <dbReference type="NCBI Taxonomy" id="246167"/>
    <lineage>
        <taxon>Bacteria</taxon>
        <taxon>Pseudomonadati</taxon>
        <taxon>Pseudomonadota</taxon>
        <taxon>Gammaproteobacteria</taxon>
        <taxon>Vibrionales</taxon>
        <taxon>Vibrionaceae</taxon>
        <taxon>Vibrio</taxon>
    </lineage>
</organism>
<dbReference type="Gene3D" id="3.40.50.2300">
    <property type="match status" value="2"/>
</dbReference>
<comment type="caution">
    <text evidence="2">The sequence shown here is derived from an EMBL/GenBank/DDBJ whole genome shotgun (WGS) entry which is preliminary data.</text>
</comment>
<accession>A0A4R3NYS8</accession>
<dbReference type="PANTHER" id="PTHR35271:SF1">
    <property type="entry name" value="ABC TRANSPORTER, SUBSTRATE-BINDING LIPOPROTEIN"/>
    <property type="match status" value="1"/>
</dbReference>
<reference evidence="5" key="1">
    <citation type="submission" date="2014-06" db="EMBL/GenBank/DDBJ databases">
        <authorList>
            <person name="Le Roux Frederique"/>
        </authorList>
    </citation>
    <scope>NUCLEOTIDE SEQUENCE [LARGE SCALE GENOMIC DNA]</scope>
    <source>
        <strain evidence="5">J5-5</strain>
    </source>
</reference>
<dbReference type="AlphaFoldDB" id="A0A4R3NYS8"/>
<keyword evidence="4" id="KW-1185">Reference proteome</keyword>
<feature type="chain" id="PRO_5044608416" evidence="1">
    <location>
        <begin position="26"/>
        <end position="390"/>
    </location>
</feature>
<evidence type="ECO:0000313" key="4">
    <source>
        <dbReference type="Proteomes" id="UP000049077"/>
    </source>
</evidence>
<evidence type="ECO:0000313" key="2">
    <source>
        <dbReference type="EMBL" id="CDT16401.1"/>
    </source>
</evidence>
<name>A0A4R3NYS8_9VIBR</name>
<dbReference type="RefSeq" id="WP_080967329.1">
    <property type="nucleotide sequence ID" value="NZ_AP025479.1"/>
</dbReference>
<dbReference type="GeneID" id="93903621"/>
<dbReference type="Proteomes" id="UP000049495">
    <property type="component" value="Unassembled WGS sequence"/>
</dbReference>
<feature type="signal peptide" evidence="1">
    <location>
        <begin position="1"/>
        <end position="25"/>
    </location>
</feature>
<proteinExistence type="predicted"/>
<sequence>MKYTKFKKMLSVLFVMLSLSFSVFNAPLTNAELPNWLGNELAQSSRESWVSSSNQDYVDFVPRDKYPRIWVLVSRKAHSYDTALATMLKVYRQELANTRFRVFLLPESDSDLIQWTKRAEKSADLIYTVGSKATVKLHKLYAGQRLPVVSVNAKDPVLLGLTKGYQTSGNNFAFTSLNLPADVTLSFILKFMPQLKQIGVLYTKKNTSAYVTQYLPLKEEAEQLGIDIVPFEVNDSERRTSLTEVMQTKVAKMESASNGKNDSILWLTGSSSLLERVDVINQYAQGLPLLTVVPDAVNDTKQSALMSVGVSFENNAHQAALYGIRILRDNIEPHRLPVGVLSPPDISISFQQAEKIQVQMPFVLIEMASDLYAQDGHAIRSSGMAMEGER</sequence>
<evidence type="ECO:0000256" key="1">
    <source>
        <dbReference type="SAM" id="SignalP"/>
    </source>
</evidence>
<dbReference type="PANTHER" id="PTHR35271">
    <property type="entry name" value="ABC TRANSPORTER, SUBSTRATE-BINDING LIPOPROTEIN-RELATED"/>
    <property type="match status" value="1"/>
</dbReference>